<dbReference type="NCBIfam" id="NF006134">
    <property type="entry name" value="PRK08279.1"/>
    <property type="match status" value="1"/>
</dbReference>
<feature type="domain" description="AMP-dependent synthetase/ligase" evidence="18">
    <location>
        <begin position="56"/>
        <end position="378"/>
    </location>
</feature>
<dbReference type="InterPro" id="IPR042099">
    <property type="entry name" value="ANL_N_sf"/>
</dbReference>
<keyword evidence="8" id="KW-0443">Lipid metabolism</keyword>
<comment type="catalytic activity">
    <reaction evidence="12">
        <text>a long-chain fatty acid + ATP + CoA = a long-chain fatty acyl-CoA + AMP + diphosphate</text>
        <dbReference type="Rhea" id="RHEA:15421"/>
        <dbReference type="ChEBI" id="CHEBI:30616"/>
        <dbReference type="ChEBI" id="CHEBI:33019"/>
        <dbReference type="ChEBI" id="CHEBI:57287"/>
        <dbReference type="ChEBI" id="CHEBI:57560"/>
        <dbReference type="ChEBI" id="CHEBI:83139"/>
        <dbReference type="ChEBI" id="CHEBI:456215"/>
        <dbReference type="EC" id="6.2.1.3"/>
    </reaction>
    <physiologicalReaction direction="left-to-right" evidence="12">
        <dbReference type="Rhea" id="RHEA:15422"/>
    </physiologicalReaction>
</comment>
<dbReference type="EC" id="6.2.1.3" evidence="13"/>
<keyword evidence="7" id="KW-0547">Nucleotide-binding</keyword>
<evidence type="ECO:0000256" key="3">
    <source>
        <dbReference type="ARBA" id="ARBA00022448"/>
    </source>
</evidence>
<evidence type="ECO:0000256" key="11">
    <source>
        <dbReference type="ARBA" id="ARBA00023136"/>
    </source>
</evidence>
<gene>
    <name evidence="20" type="ORF">IRJ41_022098</name>
</gene>
<comment type="caution">
    <text evidence="20">The sequence shown here is derived from an EMBL/GenBank/DDBJ whole genome shotgun (WGS) entry which is preliminary data.</text>
</comment>
<sequence>MFWFILSAVLLLFAVRFRFPYFITDVQYAYRILLLAYHTTKIRKSKPFYTLGDRFLEQVQKHPDKVFISFGDETYSYAETDRRSNKIARCLLKHAGLHEGDSVALLMGNEPMFMWMWLALTKIGCSAALLNYNIRSRSLLHCFSCSGAKALIASAELQDAVEEVLPALREQGVTVYILTDSVNCDGTESLTDKINQASDEPIPADLRANITLRSVAVHIYTSGTTGLPKAGLVTHQRLWAMSLFQFLCGGTSEDVVYINLPLYHSAGFCIGFTGCIERGSSVVLKSKFSSSQFWDDCRKYNVTVIQYIGETMRYLCNTPKRFSDPVHSVRMAIGNGMRADVWRTFISRFGHIEIKEFYGATEGVTGFLNFAGKIGAVGRLHAIHKRVSPYAMVKFDQELEEPVRNADGFCTEAAKGETGLLLSKITQRHPFIGYAGDQKHTEKKKLYNVFEKGDVYFNSGDLFRIDSDNFIYFQDRVGDTFRWKGENVSTNEVSDVLTIVTCIEQANVYGVTVPGHEGRIGMAAVKLKDDRQLDCEGLFSHVTTYLPSYARPRFIRIKNDMDTTGTYKYMKVKLTEEGFNPVRIKEPLFVLDETVNSYRPLTQETYQSISEGHFRL</sequence>
<proteinExistence type="inferred from homology"/>
<evidence type="ECO:0000256" key="16">
    <source>
        <dbReference type="ARBA" id="ARBA00048666"/>
    </source>
</evidence>
<dbReference type="AlphaFoldDB" id="A0A9W7X1A7"/>
<protein>
    <recommendedName>
        <fullName evidence="13">long-chain-fatty-acid--CoA ligase</fullName>
        <ecNumber evidence="13">6.2.1.3</ecNumber>
    </recommendedName>
    <alternativeName>
        <fullName evidence="15">Long-chain-fatty-acid--CoA ligase</fullName>
    </alternativeName>
</protein>
<dbReference type="GO" id="GO:0004467">
    <property type="term" value="F:long-chain fatty acid-CoA ligase activity"/>
    <property type="evidence" value="ECO:0007669"/>
    <property type="project" value="UniProtKB-EC"/>
</dbReference>
<evidence type="ECO:0000313" key="20">
    <source>
        <dbReference type="EMBL" id="KAI7811831.1"/>
    </source>
</evidence>
<evidence type="ECO:0000256" key="7">
    <source>
        <dbReference type="ARBA" id="ARBA00022741"/>
    </source>
</evidence>
<dbReference type="SUPFAM" id="SSF56801">
    <property type="entry name" value="Acetyl-CoA synthetase-like"/>
    <property type="match status" value="1"/>
</dbReference>
<dbReference type="Pfam" id="PF13193">
    <property type="entry name" value="AMP-binding_C"/>
    <property type="match status" value="1"/>
</dbReference>
<evidence type="ECO:0000256" key="8">
    <source>
        <dbReference type="ARBA" id="ARBA00022832"/>
    </source>
</evidence>
<keyword evidence="9" id="KW-1133">Transmembrane helix</keyword>
<comment type="catalytic activity">
    <reaction evidence="14">
        <text>a very long-chain fatty acid + ATP + CoA = a very long-chain fatty acyl-CoA + AMP + diphosphate</text>
        <dbReference type="Rhea" id="RHEA:54536"/>
        <dbReference type="ChEBI" id="CHEBI:30616"/>
        <dbReference type="ChEBI" id="CHEBI:33019"/>
        <dbReference type="ChEBI" id="CHEBI:57287"/>
        <dbReference type="ChEBI" id="CHEBI:58950"/>
        <dbReference type="ChEBI" id="CHEBI:138261"/>
        <dbReference type="ChEBI" id="CHEBI:456215"/>
    </reaction>
    <physiologicalReaction direction="left-to-right" evidence="14">
        <dbReference type="Rhea" id="RHEA:54537"/>
    </physiologicalReaction>
</comment>
<dbReference type="InterPro" id="IPR000873">
    <property type="entry name" value="AMP-dep_synth/lig_dom"/>
</dbReference>
<keyword evidence="21" id="KW-1185">Reference proteome</keyword>
<dbReference type="FunFam" id="3.40.50.12780:FF:000005">
    <property type="entry name" value="Solute carrier family 27 member 6"/>
    <property type="match status" value="1"/>
</dbReference>
<organism evidence="20 21">
    <name type="scientific">Triplophysa rosa</name>
    <name type="common">Cave loach</name>
    <dbReference type="NCBI Taxonomy" id="992332"/>
    <lineage>
        <taxon>Eukaryota</taxon>
        <taxon>Metazoa</taxon>
        <taxon>Chordata</taxon>
        <taxon>Craniata</taxon>
        <taxon>Vertebrata</taxon>
        <taxon>Euteleostomi</taxon>
        <taxon>Actinopterygii</taxon>
        <taxon>Neopterygii</taxon>
        <taxon>Teleostei</taxon>
        <taxon>Ostariophysi</taxon>
        <taxon>Cypriniformes</taxon>
        <taxon>Nemacheilidae</taxon>
        <taxon>Triplophysa</taxon>
    </lineage>
</organism>
<comment type="subcellular location">
    <subcellularLocation>
        <location evidence="1">Cell membrane</location>
        <topology evidence="1">Multi-pass membrane protein</topology>
    </subcellularLocation>
</comment>
<evidence type="ECO:0000256" key="12">
    <source>
        <dbReference type="ARBA" id="ARBA00024484"/>
    </source>
</evidence>
<dbReference type="Gene3D" id="3.30.300.30">
    <property type="match status" value="1"/>
</dbReference>
<keyword evidence="11" id="KW-0472">Membrane</keyword>
<dbReference type="OrthoDB" id="288590at2759"/>
<dbReference type="Proteomes" id="UP001059041">
    <property type="component" value="Linkage Group LG3"/>
</dbReference>
<evidence type="ECO:0000256" key="9">
    <source>
        <dbReference type="ARBA" id="ARBA00022989"/>
    </source>
</evidence>
<comment type="catalytic activity">
    <reaction evidence="16">
        <text>tetracosanoate + ATP + CoA = tetracosanoyl-CoA + AMP + diphosphate</text>
        <dbReference type="Rhea" id="RHEA:33639"/>
        <dbReference type="ChEBI" id="CHEBI:30616"/>
        <dbReference type="ChEBI" id="CHEBI:31014"/>
        <dbReference type="ChEBI" id="CHEBI:33019"/>
        <dbReference type="ChEBI" id="CHEBI:57287"/>
        <dbReference type="ChEBI" id="CHEBI:65052"/>
        <dbReference type="ChEBI" id="CHEBI:456215"/>
    </reaction>
    <physiologicalReaction direction="left-to-right" evidence="16">
        <dbReference type="Rhea" id="RHEA:33640"/>
    </physiologicalReaction>
</comment>
<evidence type="ECO:0000256" key="13">
    <source>
        <dbReference type="ARBA" id="ARBA00026121"/>
    </source>
</evidence>
<evidence type="ECO:0000259" key="19">
    <source>
        <dbReference type="Pfam" id="PF13193"/>
    </source>
</evidence>
<dbReference type="GO" id="GO:0044539">
    <property type="term" value="P:long-chain fatty acid import into cell"/>
    <property type="evidence" value="ECO:0007669"/>
    <property type="project" value="TreeGrafter"/>
</dbReference>
<evidence type="ECO:0000256" key="4">
    <source>
        <dbReference type="ARBA" id="ARBA00022475"/>
    </source>
</evidence>
<evidence type="ECO:0000256" key="5">
    <source>
        <dbReference type="ARBA" id="ARBA00022598"/>
    </source>
</evidence>
<evidence type="ECO:0000256" key="15">
    <source>
        <dbReference type="ARBA" id="ARBA00041297"/>
    </source>
</evidence>
<evidence type="ECO:0000256" key="1">
    <source>
        <dbReference type="ARBA" id="ARBA00004651"/>
    </source>
</evidence>
<evidence type="ECO:0000256" key="2">
    <source>
        <dbReference type="ARBA" id="ARBA00006432"/>
    </source>
</evidence>
<reference evidence="20" key="1">
    <citation type="submission" date="2021-02" db="EMBL/GenBank/DDBJ databases">
        <title>Comparative genomics reveals that relaxation of natural selection precedes convergent phenotypic evolution of cavefish.</title>
        <authorList>
            <person name="Peng Z."/>
        </authorList>
    </citation>
    <scope>NUCLEOTIDE SEQUENCE</scope>
    <source>
        <tissue evidence="20">Muscle</tissue>
    </source>
</reference>
<evidence type="ECO:0000259" key="18">
    <source>
        <dbReference type="Pfam" id="PF00501"/>
    </source>
</evidence>
<keyword evidence="5" id="KW-0436">Ligase</keyword>
<keyword evidence="6" id="KW-0812">Transmembrane</keyword>
<dbReference type="Gene3D" id="3.40.50.12780">
    <property type="entry name" value="N-terminal domain of ligase-like"/>
    <property type="match status" value="1"/>
</dbReference>
<dbReference type="GO" id="GO:0005324">
    <property type="term" value="F:long-chain fatty acid transmembrane transporter activity"/>
    <property type="evidence" value="ECO:0007669"/>
    <property type="project" value="TreeGrafter"/>
</dbReference>
<keyword evidence="4" id="KW-1003">Cell membrane</keyword>
<evidence type="ECO:0000256" key="14">
    <source>
        <dbReference type="ARBA" id="ARBA00036527"/>
    </source>
</evidence>
<feature type="signal peptide" evidence="17">
    <location>
        <begin position="1"/>
        <end position="20"/>
    </location>
</feature>
<name>A0A9W7X1A7_TRIRA</name>
<feature type="domain" description="AMP-binding enzyme C-terminal" evidence="19">
    <location>
        <begin position="496"/>
        <end position="568"/>
    </location>
</feature>
<dbReference type="InterPro" id="IPR025110">
    <property type="entry name" value="AMP-bd_C"/>
</dbReference>
<dbReference type="PANTHER" id="PTHR43107:SF4">
    <property type="entry name" value="LONG-CHAIN FATTY ACID TRANSPORT PROTEIN 2"/>
    <property type="match status" value="1"/>
</dbReference>
<evidence type="ECO:0000256" key="10">
    <source>
        <dbReference type="ARBA" id="ARBA00023055"/>
    </source>
</evidence>
<dbReference type="FunFam" id="3.30.300.30:FF:000002">
    <property type="entry name" value="Long-chain fatty acid transport protein 1"/>
    <property type="match status" value="1"/>
</dbReference>
<dbReference type="Pfam" id="PF00501">
    <property type="entry name" value="AMP-binding"/>
    <property type="match status" value="1"/>
</dbReference>
<dbReference type="PANTHER" id="PTHR43107">
    <property type="entry name" value="LONG-CHAIN FATTY ACID TRANSPORT PROTEIN"/>
    <property type="match status" value="1"/>
</dbReference>
<dbReference type="EMBL" id="JAFHDT010000003">
    <property type="protein sequence ID" value="KAI7811831.1"/>
    <property type="molecule type" value="Genomic_DNA"/>
</dbReference>
<accession>A0A9W7X1A7</accession>
<dbReference type="GO" id="GO:0000166">
    <property type="term" value="F:nucleotide binding"/>
    <property type="evidence" value="ECO:0007669"/>
    <property type="project" value="UniProtKB-KW"/>
</dbReference>
<dbReference type="InterPro" id="IPR045851">
    <property type="entry name" value="AMP-bd_C_sf"/>
</dbReference>
<feature type="chain" id="PRO_5040903430" description="long-chain-fatty-acid--CoA ligase" evidence="17">
    <location>
        <begin position="21"/>
        <end position="616"/>
    </location>
</feature>
<keyword evidence="17" id="KW-0732">Signal</keyword>
<evidence type="ECO:0000256" key="6">
    <source>
        <dbReference type="ARBA" id="ARBA00022692"/>
    </source>
</evidence>
<comment type="similarity">
    <text evidence="2">Belongs to the ATP-dependent AMP-binding enzyme family.</text>
</comment>
<dbReference type="GO" id="GO:0005886">
    <property type="term" value="C:plasma membrane"/>
    <property type="evidence" value="ECO:0007669"/>
    <property type="project" value="UniProtKB-SubCell"/>
</dbReference>
<evidence type="ECO:0000313" key="21">
    <source>
        <dbReference type="Proteomes" id="UP001059041"/>
    </source>
</evidence>
<keyword evidence="10" id="KW-0445">Lipid transport</keyword>
<evidence type="ECO:0000256" key="17">
    <source>
        <dbReference type="SAM" id="SignalP"/>
    </source>
</evidence>
<keyword evidence="8" id="KW-0276">Fatty acid metabolism</keyword>
<keyword evidence="3" id="KW-0813">Transport</keyword>
<dbReference type="GO" id="GO:0005789">
    <property type="term" value="C:endoplasmic reticulum membrane"/>
    <property type="evidence" value="ECO:0007669"/>
    <property type="project" value="TreeGrafter"/>
</dbReference>